<evidence type="ECO:0000313" key="2">
    <source>
        <dbReference type="Proteomes" id="UP001055420"/>
    </source>
</evidence>
<sequence length="53" mass="5785">MKWRTSNGKTITIKKPGSGRAITAISVNGKENKGYLIPHDLFKNGGEVEIVTK</sequence>
<dbReference type="Proteomes" id="UP001055420">
    <property type="component" value="Chromosome"/>
</dbReference>
<organism evidence="1 2">
    <name type="scientific">Dyadobacter chenhuakuii</name>
    <dbReference type="NCBI Taxonomy" id="2909339"/>
    <lineage>
        <taxon>Bacteria</taxon>
        <taxon>Pseudomonadati</taxon>
        <taxon>Bacteroidota</taxon>
        <taxon>Cytophagia</taxon>
        <taxon>Cytophagales</taxon>
        <taxon>Spirosomataceae</taxon>
        <taxon>Dyadobacter</taxon>
    </lineage>
</organism>
<keyword evidence="2" id="KW-1185">Reference proteome</keyword>
<gene>
    <name evidence="1" type="ORF">NFI80_07755</name>
</gene>
<proteinExistence type="predicted"/>
<dbReference type="Gene3D" id="3.30.2080.10">
    <property type="entry name" value="GH92 mannosidase domain"/>
    <property type="match status" value="1"/>
</dbReference>
<reference evidence="1" key="1">
    <citation type="submission" date="2022-06" db="EMBL/GenBank/DDBJ databases">
        <title>Novel species in genus Dyadobacter.</title>
        <authorList>
            <person name="Ma C."/>
        </authorList>
    </citation>
    <scope>NUCLEOTIDE SEQUENCE</scope>
    <source>
        <strain evidence="1">CY22</strain>
    </source>
</reference>
<dbReference type="EMBL" id="CP098805">
    <property type="protein sequence ID" value="USJ32629.1"/>
    <property type="molecule type" value="Genomic_DNA"/>
</dbReference>
<evidence type="ECO:0000313" key="1">
    <source>
        <dbReference type="EMBL" id="USJ32629.1"/>
    </source>
</evidence>
<dbReference type="RefSeq" id="WP_235163559.1">
    <property type="nucleotide sequence ID" value="NZ_CP098805.1"/>
</dbReference>
<protein>
    <submittedName>
        <fullName evidence="1">Uncharacterized protein</fullName>
    </submittedName>
</protein>
<name>A0ABY4XQB0_9BACT</name>
<accession>A0ABY4XQB0</accession>